<dbReference type="InterPro" id="IPR039512">
    <property type="entry name" value="RCHY1_zinc-ribbon"/>
</dbReference>
<evidence type="ECO:0000256" key="1">
    <source>
        <dbReference type="PROSITE-ProRule" id="PRU00175"/>
    </source>
</evidence>
<name>A0A196S7R7_BLAHN</name>
<protein>
    <submittedName>
        <fullName evidence="3">Zinc finger protein</fullName>
    </submittedName>
</protein>
<dbReference type="GO" id="GO:0006511">
    <property type="term" value="P:ubiquitin-dependent protein catabolic process"/>
    <property type="evidence" value="ECO:0007669"/>
    <property type="project" value="TreeGrafter"/>
</dbReference>
<dbReference type="OrthoDB" id="411372at2759"/>
<evidence type="ECO:0000259" key="2">
    <source>
        <dbReference type="PROSITE" id="PS50089"/>
    </source>
</evidence>
<evidence type="ECO:0000313" key="4">
    <source>
        <dbReference type="Proteomes" id="UP000078348"/>
    </source>
</evidence>
<keyword evidence="1" id="KW-0862">Zinc</keyword>
<gene>
    <name evidence="3" type="ORF">AV274_5233</name>
</gene>
<dbReference type="PANTHER" id="PTHR21319:SF0">
    <property type="entry name" value="AND RING FINGER DOMAIN PROTEIN, PUTATIVE (AFU_ORTHOLOGUE AFUA_1G08900)-RELATED"/>
    <property type="match status" value="1"/>
</dbReference>
<dbReference type="Pfam" id="PF14599">
    <property type="entry name" value="zinc_ribbon_6"/>
    <property type="match status" value="1"/>
</dbReference>
<dbReference type="GO" id="GO:0005634">
    <property type="term" value="C:nucleus"/>
    <property type="evidence" value="ECO:0007669"/>
    <property type="project" value="TreeGrafter"/>
</dbReference>
<dbReference type="AlphaFoldDB" id="A0A196S7R7"/>
<dbReference type="STRING" id="478820.A0A196S7R7"/>
<accession>A0A196S7R7</accession>
<dbReference type="PANTHER" id="PTHR21319">
    <property type="entry name" value="RING FINGER AND CHY ZINC FINGER DOMAIN-CONTAINING PROTEIN 1"/>
    <property type="match status" value="1"/>
</dbReference>
<comment type="caution">
    <text evidence="3">The sequence shown here is derived from an EMBL/GenBank/DDBJ whole genome shotgun (WGS) entry which is preliminary data.</text>
</comment>
<dbReference type="SMART" id="SM00184">
    <property type="entry name" value="RING"/>
    <property type="match status" value="1"/>
</dbReference>
<dbReference type="PROSITE" id="PS50089">
    <property type="entry name" value="ZF_RING_2"/>
    <property type="match status" value="1"/>
</dbReference>
<keyword evidence="1" id="KW-0863">Zinc-finger</keyword>
<keyword evidence="1" id="KW-0479">Metal-binding</keyword>
<dbReference type="SUPFAM" id="SSF57850">
    <property type="entry name" value="RING/U-box"/>
    <property type="match status" value="1"/>
</dbReference>
<dbReference type="CDD" id="cd16464">
    <property type="entry name" value="RING-H2_Pirh2-like"/>
    <property type="match status" value="1"/>
</dbReference>
<dbReference type="Pfam" id="PF13639">
    <property type="entry name" value="zf-RING_2"/>
    <property type="match status" value="1"/>
</dbReference>
<dbReference type="InterPro" id="IPR001841">
    <property type="entry name" value="Znf_RING"/>
</dbReference>
<sequence length="206" mass="24371">MDEIKPEYKAQLEEVYSMSYENEEEKTNKVQETKMNIVRSIMRSDMNETEKNKQMQMVMTFEYMQDTERRRRDSISHYCNTCIGASKYDQHVCMENKLDRNCPICGEYLQTSRRRVVFLYCGHAIHCDCCDEYLRNGGYTCPICQKTIADVGKYFSMLDQWVEENPMPEEYRDLTQSIYCNDCEVTSVVPYNFLYHKVAVIIASDV</sequence>
<dbReference type="GO" id="GO:0008270">
    <property type="term" value="F:zinc ion binding"/>
    <property type="evidence" value="ECO:0007669"/>
    <property type="project" value="UniProtKB-KW"/>
</dbReference>
<feature type="domain" description="RING-type" evidence="2">
    <location>
        <begin position="102"/>
        <end position="145"/>
    </location>
</feature>
<dbReference type="EMBL" id="LXWW01000466">
    <property type="protein sequence ID" value="OAO13085.1"/>
    <property type="molecule type" value="Genomic_DNA"/>
</dbReference>
<dbReference type="GO" id="GO:0016567">
    <property type="term" value="P:protein ubiquitination"/>
    <property type="evidence" value="ECO:0007669"/>
    <property type="project" value="TreeGrafter"/>
</dbReference>
<dbReference type="Proteomes" id="UP000078348">
    <property type="component" value="Unassembled WGS sequence"/>
</dbReference>
<dbReference type="InterPro" id="IPR013083">
    <property type="entry name" value="Znf_RING/FYVE/PHD"/>
</dbReference>
<keyword evidence="4" id="KW-1185">Reference proteome</keyword>
<reference evidence="3 4" key="1">
    <citation type="submission" date="2016-05" db="EMBL/GenBank/DDBJ databases">
        <title>Nuclear genome of Blastocystis sp. subtype 1 NandII.</title>
        <authorList>
            <person name="Gentekaki E."/>
            <person name="Curtis B."/>
            <person name="Stairs C."/>
            <person name="Eme L."/>
            <person name="Herman E."/>
            <person name="Klimes V."/>
            <person name="Arias M.C."/>
            <person name="Elias M."/>
            <person name="Hilliou F."/>
            <person name="Klute M."/>
            <person name="Malik S.-B."/>
            <person name="Pightling A."/>
            <person name="Rachubinski R."/>
            <person name="Salas D."/>
            <person name="Schlacht A."/>
            <person name="Suga H."/>
            <person name="Archibald J."/>
            <person name="Ball S.G."/>
            <person name="Clark G."/>
            <person name="Dacks J."/>
            <person name="Van Der Giezen M."/>
            <person name="Tsaousis A."/>
            <person name="Roger A."/>
        </authorList>
    </citation>
    <scope>NUCLEOTIDE SEQUENCE [LARGE SCALE GENOMIC DNA]</scope>
    <source>
        <strain evidence="4">ATCC 50177 / NandII</strain>
    </source>
</reference>
<proteinExistence type="predicted"/>
<dbReference type="Gene3D" id="3.30.40.10">
    <property type="entry name" value="Zinc/RING finger domain, C3HC4 (zinc finger)"/>
    <property type="match status" value="1"/>
</dbReference>
<dbReference type="Gene3D" id="2.20.28.10">
    <property type="match status" value="1"/>
</dbReference>
<organism evidence="3 4">
    <name type="scientific">Blastocystis sp. subtype 1 (strain ATCC 50177 / NandII)</name>
    <dbReference type="NCBI Taxonomy" id="478820"/>
    <lineage>
        <taxon>Eukaryota</taxon>
        <taxon>Sar</taxon>
        <taxon>Stramenopiles</taxon>
        <taxon>Bigyra</taxon>
        <taxon>Opalozoa</taxon>
        <taxon>Opalinata</taxon>
        <taxon>Blastocystidae</taxon>
        <taxon>Blastocystis</taxon>
    </lineage>
</organism>
<dbReference type="GO" id="GO:0061630">
    <property type="term" value="F:ubiquitin protein ligase activity"/>
    <property type="evidence" value="ECO:0007669"/>
    <property type="project" value="TreeGrafter"/>
</dbReference>
<evidence type="ECO:0000313" key="3">
    <source>
        <dbReference type="EMBL" id="OAO13085.1"/>
    </source>
</evidence>